<keyword evidence="9" id="KW-0408">Iron</keyword>
<dbReference type="InterPro" id="IPR000385">
    <property type="entry name" value="MoaA_NifB_PqqE_Fe-S-bd_CS"/>
</dbReference>
<dbReference type="InterPro" id="IPR036105">
    <property type="entry name" value="DiNase_FeMo-co_biosyn_sf"/>
</dbReference>
<dbReference type="AlphaFoldDB" id="A0A1U7HNQ8"/>
<dbReference type="SUPFAM" id="SSF102114">
    <property type="entry name" value="Radical SAM enzymes"/>
    <property type="match status" value="1"/>
</dbReference>
<dbReference type="Gene3D" id="3.30.420.130">
    <property type="entry name" value="Dinitrogenase iron-molybdenum cofactor biosynthesis domain"/>
    <property type="match status" value="1"/>
</dbReference>
<dbReference type="InterPro" id="IPR005980">
    <property type="entry name" value="Nase_CF_NifB"/>
</dbReference>
<evidence type="ECO:0000256" key="8">
    <source>
        <dbReference type="ARBA" id="ARBA00022723"/>
    </source>
</evidence>
<accession>A0A1U7HNQ8</accession>
<evidence type="ECO:0000259" key="15">
    <source>
        <dbReference type="PROSITE" id="PS51918"/>
    </source>
</evidence>
<reference evidence="16 17" key="1">
    <citation type="submission" date="2016-11" db="EMBL/GenBank/DDBJ databases">
        <title>Draft Genome Sequences of Nine Cyanobacterial Strains from Diverse Habitats.</title>
        <authorList>
            <person name="Zhu T."/>
            <person name="Hou S."/>
            <person name="Lu X."/>
            <person name="Hess W.R."/>
        </authorList>
    </citation>
    <scope>NUCLEOTIDE SEQUENCE [LARGE SCALE GENOMIC DNA]</scope>
    <source>
        <strain evidence="16 17">NIES-593</strain>
    </source>
</reference>
<dbReference type="STRING" id="1921803.NIES593_05395"/>
<keyword evidence="12" id="KW-0456">Lyase</keyword>
<dbReference type="SFLD" id="SFLDG01068">
    <property type="entry name" value="FeMo_cofactor_biosynthesis_pro"/>
    <property type="match status" value="1"/>
</dbReference>
<dbReference type="Pfam" id="PF02579">
    <property type="entry name" value="Nitro_FeMo-Co"/>
    <property type="match status" value="1"/>
</dbReference>
<dbReference type="SUPFAM" id="SSF53146">
    <property type="entry name" value="Nitrogenase accessory factor-like"/>
    <property type="match status" value="1"/>
</dbReference>
<evidence type="ECO:0000256" key="3">
    <source>
        <dbReference type="ARBA" id="ARBA00005155"/>
    </source>
</evidence>
<name>A0A1U7HNQ8_9CYAN</name>
<dbReference type="EMBL" id="MRCB01000004">
    <property type="protein sequence ID" value="OKH25199.1"/>
    <property type="molecule type" value="Genomic_DNA"/>
</dbReference>
<evidence type="ECO:0000256" key="4">
    <source>
        <dbReference type="ARBA" id="ARBA00006804"/>
    </source>
</evidence>
<evidence type="ECO:0000256" key="2">
    <source>
        <dbReference type="ARBA" id="ARBA00003522"/>
    </source>
</evidence>
<dbReference type="GO" id="GO:0051539">
    <property type="term" value="F:4 iron, 4 sulfur cluster binding"/>
    <property type="evidence" value="ECO:0007669"/>
    <property type="project" value="UniProtKB-KW"/>
</dbReference>
<comment type="similarity">
    <text evidence="4">Belongs to the radical SAM superfamily. NifB family.</text>
</comment>
<evidence type="ECO:0000313" key="16">
    <source>
        <dbReference type="EMBL" id="OKH25199.1"/>
    </source>
</evidence>
<dbReference type="InterPro" id="IPR003731">
    <property type="entry name" value="Di-Nase_FeMo-co_biosynth"/>
</dbReference>
<evidence type="ECO:0000313" key="17">
    <source>
        <dbReference type="Proteomes" id="UP000186868"/>
    </source>
</evidence>
<dbReference type="PROSITE" id="PS01305">
    <property type="entry name" value="MOAA_NIFB_PQQE"/>
    <property type="match status" value="1"/>
</dbReference>
<dbReference type="Pfam" id="PF04055">
    <property type="entry name" value="Radical_SAM"/>
    <property type="match status" value="1"/>
</dbReference>
<dbReference type="Proteomes" id="UP000186868">
    <property type="component" value="Unassembled WGS sequence"/>
</dbReference>
<keyword evidence="17" id="KW-1185">Reference proteome</keyword>
<dbReference type="CDD" id="cd01335">
    <property type="entry name" value="Radical_SAM"/>
    <property type="match status" value="1"/>
</dbReference>
<dbReference type="PROSITE" id="PS51918">
    <property type="entry name" value="RADICAL_SAM"/>
    <property type="match status" value="1"/>
</dbReference>
<gene>
    <name evidence="16" type="ORF">NIES593_05395</name>
</gene>
<organism evidence="16 17">
    <name type="scientific">Hydrococcus rivularis NIES-593</name>
    <dbReference type="NCBI Taxonomy" id="1921803"/>
    <lineage>
        <taxon>Bacteria</taxon>
        <taxon>Bacillati</taxon>
        <taxon>Cyanobacteriota</taxon>
        <taxon>Cyanophyceae</taxon>
        <taxon>Pleurocapsales</taxon>
        <taxon>Hydrococcaceae</taxon>
        <taxon>Hydrococcus</taxon>
    </lineage>
</organism>
<evidence type="ECO:0000256" key="6">
    <source>
        <dbReference type="ARBA" id="ARBA00022485"/>
    </source>
</evidence>
<dbReference type="InterPro" id="IPR013785">
    <property type="entry name" value="Aldolase_TIM"/>
</dbReference>
<dbReference type="GO" id="GO:0032324">
    <property type="term" value="P:molybdopterin cofactor biosynthetic process"/>
    <property type="evidence" value="ECO:0007669"/>
    <property type="project" value="UniProtKB-ARBA"/>
</dbReference>
<comment type="cofactor">
    <cofactor evidence="1">
        <name>[4Fe-4S] cluster</name>
        <dbReference type="ChEBI" id="CHEBI:49883"/>
    </cofactor>
</comment>
<dbReference type="SFLD" id="SFLDG01067">
    <property type="entry name" value="SPASM/twitch_domain_containing"/>
    <property type="match status" value="1"/>
</dbReference>
<dbReference type="GO" id="GO:0016829">
    <property type="term" value="F:lyase activity"/>
    <property type="evidence" value="ECO:0007669"/>
    <property type="project" value="UniProtKB-KW"/>
</dbReference>
<evidence type="ECO:0000256" key="13">
    <source>
        <dbReference type="ARBA" id="ARBA00030926"/>
    </source>
</evidence>
<dbReference type="InterPro" id="IPR058240">
    <property type="entry name" value="rSAM_sf"/>
</dbReference>
<dbReference type="SFLD" id="SFLDS00029">
    <property type="entry name" value="Radical_SAM"/>
    <property type="match status" value="1"/>
</dbReference>
<dbReference type="InterPro" id="IPR006638">
    <property type="entry name" value="Elp3/MiaA/NifB-like_rSAM"/>
</dbReference>
<keyword evidence="7" id="KW-0949">S-adenosyl-L-methionine</keyword>
<proteinExistence type="inferred from homology"/>
<feature type="domain" description="Radical SAM core" evidence="15">
    <location>
        <begin position="18"/>
        <end position="264"/>
    </location>
</feature>
<comment type="pathway">
    <text evidence="3">Cofactor biosynthesis; Fe-Mo cofactor biosynthesis.</text>
</comment>
<dbReference type="PANTHER" id="PTHR43787:SF13">
    <property type="entry name" value="FEMO COFACTOR BIOSYNTHESIS PROTEIN NIFB"/>
    <property type="match status" value="1"/>
</dbReference>
<dbReference type="UniPathway" id="UPA00782"/>
<keyword evidence="10" id="KW-0411">Iron-sulfur</keyword>
<evidence type="ECO:0000256" key="11">
    <source>
        <dbReference type="ARBA" id="ARBA00023231"/>
    </source>
</evidence>
<evidence type="ECO:0000256" key="5">
    <source>
        <dbReference type="ARBA" id="ARBA00021702"/>
    </source>
</evidence>
<dbReference type="Gene3D" id="3.20.20.70">
    <property type="entry name" value="Aldolase class I"/>
    <property type="match status" value="1"/>
</dbReference>
<keyword evidence="8" id="KW-0479">Metal-binding</keyword>
<dbReference type="SFLD" id="SFLDF00281">
    <property type="entry name" value="FeMo_cofactor_biosynthesis_pro"/>
    <property type="match status" value="1"/>
</dbReference>
<keyword evidence="11" id="KW-0535">Nitrogen fixation</keyword>
<comment type="caution">
    <text evidence="16">The sequence shown here is derived from an EMBL/GenBank/DDBJ whole genome shotgun (WGS) entry which is preliminary data.</text>
</comment>
<comment type="function">
    <text evidence="2">Involved in the biosynthesis of the iron-molybdenum cofactor (FeMo-co or M-cluster) found in the dinitrogenase enzyme of the nitrogenase complex in nitrogen-fixing microorganisms. NifB catalyzes the crucial step of radical SAM-dependent carbide insertion that occurs concomitant with the insertion of a 9th sulfur and the rearrangement/coupling of two [4Fe-4S] clusters into a [8Fe-9S-C] cluster, the precursor to the M-cluster.</text>
</comment>
<evidence type="ECO:0000256" key="7">
    <source>
        <dbReference type="ARBA" id="ARBA00022691"/>
    </source>
</evidence>
<dbReference type="PANTHER" id="PTHR43787">
    <property type="entry name" value="FEMO COFACTOR BIOSYNTHESIS PROTEIN NIFB-RELATED"/>
    <property type="match status" value="1"/>
</dbReference>
<evidence type="ECO:0000256" key="12">
    <source>
        <dbReference type="ARBA" id="ARBA00023239"/>
    </source>
</evidence>
<sequence>MTVTVNYEKHPCFNVKVKGQFGRVHLPVAPKCNIQCNYCNRKYDCVNESRPGVTSTVLSPAQAVLYMDKVLEKEPKITVAGIAGPGDPFANAQETLETMRLLRNRYPELILCLATNGLGLKPEYIEEIAKIGVSHVTVTINAIDPEITRKVYRWVRDGKTVYQGRKGAELLLQRQLEAVKGLKAAGITVKINCIIIPGINDHHAVEVAKKMSELGADLFNAMALYPTAETPFEDLIEPDALTMAKIRHECEQYLPQMRHCTRCRADAVGLLGADQSEEFHGCLISCSKTLVPLESKNRLYVAVASYEGILVNQHLGQADQFEIWEKTDQGFHMVEERLAPDKGTGFERWQKLADALKDCRAVLAASMGDNPKEILTKCGVLPVEMNGFIEEGLKAVYEGGDLGKLKGKRQKAECGVKQEGCGGDGLGCG</sequence>
<keyword evidence="6" id="KW-0004">4Fe-4S</keyword>
<dbReference type="OrthoDB" id="9764725at2"/>
<evidence type="ECO:0000256" key="9">
    <source>
        <dbReference type="ARBA" id="ARBA00023004"/>
    </source>
</evidence>
<evidence type="ECO:0000256" key="1">
    <source>
        <dbReference type="ARBA" id="ARBA00001966"/>
    </source>
</evidence>
<evidence type="ECO:0000256" key="14">
    <source>
        <dbReference type="ARBA" id="ARBA00032102"/>
    </source>
</evidence>
<dbReference type="RefSeq" id="WP_073598609.1">
    <property type="nucleotide sequence ID" value="NZ_MRCB01000004.1"/>
</dbReference>
<evidence type="ECO:0000256" key="10">
    <source>
        <dbReference type="ARBA" id="ARBA00023014"/>
    </source>
</evidence>
<dbReference type="NCBIfam" id="TIGR01290">
    <property type="entry name" value="nifB"/>
    <property type="match status" value="1"/>
</dbReference>
<dbReference type="SMART" id="SM00729">
    <property type="entry name" value="Elp3"/>
    <property type="match status" value="1"/>
</dbReference>
<dbReference type="GO" id="GO:0046872">
    <property type="term" value="F:metal ion binding"/>
    <property type="evidence" value="ECO:0007669"/>
    <property type="project" value="UniProtKB-KW"/>
</dbReference>
<protein>
    <recommendedName>
        <fullName evidence="5">FeMo cofactor biosynthesis protein NifB</fullName>
    </recommendedName>
    <alternativeName>
        <fullName evidence="14">Nitrogenase cofactor maturase NifB</fullName>
    </alternativeName>
    <alternativeName>
        <fullName evidence="13">Radical SAM assemblase NifB</fullName>
    </alternativeName>
</protein>
<dbReference type="InterPro" id="IPR007197">
    <property type="entry name" value="rSAM"/>
</dbReference>